<comment type="caution">
    <text evidence="2">The sequence shown here is derived from an EMBL/GenBank/DDBJ whole genome shotgun (WGS) entry which is preliminary data.</text>
</comment>
<dbReference type="STRING" id="888268.A0A1E5WI22"/>
<dbReference type="InterPro" id="IPR044730">
    <property type="entry name" value="RNase_H-like_dom_plant"/>
</dbReference>
<dbReference type="InterPro" id="IPR002156">
    <property type="entry name" value="RNaseH_domain"/>
</dbReference>
<dbReference type="EMBL" id="LWDX02006826">
    <property type="protein sequence ID" value="OEL37052.1"/>
    <property type="molecule type" value="Genomic_DNA"/>
</dbReference>
<sequence length="138" mass="15738">MGCIVRDHRGEVLLSAWRVLRNCATTEEAEAMACLEGVQLVREWIRKPTIIESDCACLIASLLAPTADRGRCTYIYQEIKACMILLPKVRIKKVRRECNRVAHELAQLAKRTEHCAVWRVSAPDCIRELLLNDCNYVP</sequence>
<gene>
    <name evidence="2" type="ORF">BAE44_0001927</name>
</gene>
<evidence type="ECO:0000259" key="1">
    <source>
        <dbReference type="Pfam" id="PF13456"/>
    </source>
</evidence>
<dbReference type="InterPro" id="IPR036397">
    <property type="entry name" value="RNaseH_sf"/>
</dbReference>
<dbReference type="SUPFAM" id="SSF53098">
    <property type="entry name" value="Ribonuclease H-like"/>
    <property type="match status" value="1"/>
</dbReference>
<dbReference type="GO" id="GO:0004523">
    <property type="term" value="F:RNA-DNA hybrid ribonuclease activity"/>
    <property type="evidence" value="ECO:0007669"/>
    <property type="project" value="InterPro"/>
</dbReference>
<dbReference type="AlphaFoldDB" id="A0A1E5WI22"/>
<dbReference type="Gene3D" id="3.30.420.10">
    <property type="entry name" value="Ribonuclease H-like superfamily/Ribonuclease H"/>
    <property type="match status" value="1"/>
</dbReference>
<dbReference type="Pfam" id="PF13456">
    <property type="entry name" value="RVT_3"/>
    <property type="match status" value="1"/>
</dbReference>
<dbReference type="PANTHER" id="PTHR47723:SF24">
    <property type="entry name" value="RNASE H TYPE-1 DOMAIN-CONTAINING PROTEIN"/>
    <property type="match status" value="1"/>
</dbReference>
<feature type="domain" description="RNase H type-1" evidence="1">
    <location>
        <begin position="2"/>
        <end position="108"/>
    </location>
</feature>
<reference evidence="2 3" key="1">
    <citation type="submission" date="2016-09" db="EMBL/GenBank/DDBJ databases">
        <title>The draft genome of Dichanthelium oligosanthes: A C3 panicoid grass species.</title>
        <authorList>
            <person name="Studer A.J."/>
            <person name="Schnable J.C."/>
            <person name="Brutnell T.P."/>
        </authorList>
    </citation>
    <scope>NUCLEOTIDE SEQUENCE [LARGE SCALE GENOMIC DNA]</scope>
    <source>
        <strain evidence="3">cv. Kellogg 1175</strain>
        <tissue evidence="2">Leaf</tissue>
    </source>
</reference>
<dbReference type="InterPro" id="IPR012337">
    <property type="entry name" value="RNaseH-like_sf"/>
</dbReference>
<dbReference type="InterPro" id="IPR053151">
    <property type="entry name" value="RNase_H-like"/>
</dbReference>
<evidence type="ECO:0000313" key="2">
    <source>
        <dbReference type="EMBL" id="OEL37052.1"/>
    </source>
</evidence>
<dbReference type="Proteomes" id="UP000095767">
    <property type="component" value="Unassembled WGS sequence"/>
</dbReference>
<evidence type="ECO:0000313" key="3">
    <source>
        <dbReference type="Proteomes" id="UP000095767"/>
    </source>
</evidence>
<dbReference type="OrthoDB" id="690769at2759"/>
<proteinExistence type="predicted"/>
<organism evidence="2 3">
    <name type="scientific">Dichanthelium oligosanthes</name>
    <dbReference type="NCBI Taxonomy" id="888268"/>
    <lineage>
        <taxon>Eukaryota</taxon>
        <taxon>Viridiplantae</taxon>
        <taxon>Streptophyta</taxon>
        <taxon>Embryophyta</taxon>
        <taxon>Tracheophyta</taxon>
        <taxon>Spermatophyta</taxon>
        <taxon>Magnoliopsida</taxon>
        <taxon>Liliopsida</taxon>
        <taxon>Poales</taxon>
        <taxon>Poaceae</taxon>
        <taxon>PACMAD clade</taxon>
        <taxon>Panicoideae</taxon>
        <taxon>Panicodae</taxon>
        <taxon>Paniceae</taxon>
        <taxon>Dichantheliinae</taxon>
        <taxon>Dichanthelium</taxon>
    </lineage>
</organism>
<name>A0A1E5WI22_9POAL</name>
<protein>
    <recommendedName>
        <fullName evidence="1">RNase H type-1 domain-containing protein</fullName>
    </recommendedName>
</protein>
<dbReference type="PANTHER" id="PTHR47723">
    <property type="entry name" value="OS05G0353850 PROTEIN"/>
    <property type="match status" value="1"/>
</dbReference>
<accession>A0A1E5WI22</accession>
<keyword evidence="3" id="KW-1185">Reference proteome</keyword>
<dbReference type="GO" id="GO:0003676">
    <property type="term" value="F:nucleic acid binding"/>
    <property type="evidence" value="ECO:0007669"/>
    <property type="project" value="InterPro"/>
</dbReference>
<dbReference type="CDD" id="cd06222">
    <property type="entry name" value="RNase_H_like"/>
    <property type="match status" value="1"/>
</dbReference>